<dbReference type="AlphaFoldDB" id="A0AAV9VMJ4"/>
<evidence type="ECO:0000313" key="4">
    <source>
        <dbReference type="Proteomes" id="UP001373714"/>
    </source>
</evidence>
<dbReference type="PANTHER" id="PTHR42067:SF1">
    <property type="entry name" value="MITOTIC APPARATUS PROTEIN P62"/>
    <property type="match status" value="1"/>
</dbReference>
<comment type="caution">
    <text evidence="3">The sequence shown here is derived from an EMBL/GenBank/DDBJ whole genome shotgun (WGS) entry which is preliminary data.</text>
</comment>
<evidence type="ECO:0000256" key="2">
    <source>
        <dbReference type="SAM" id="MobiDB-lite"/>
    </source>
</evidence>
<evidence type="ECO:0000313" key="3">
    <source>
        <dbReference type="EMBL" id="KAK6363304.1"/>
    </source>
</evidence>
<name>A0AAV9VMJ4_9PEZI</name>
<dbReference type="InterPro" id="IPR014751">
    <property type="entry name" value="XRCC4-like_C"/>
</dbReference>
<keyword evidence="4" id="KW-1185">Reference proteome</keyword>
<dbReference type="Gene3D" id="1.20.5.370">
    <property type="match status" value="1"/>
</dbReference>
<feature type="compositionally biased region" description="Acidic residues" evidence="2">
    <location>
        <begin position="218"/>
        <end position="229"/>
    </location>
</feature>
<feature type="compositionally biased region" description="Basic and acidic residues" evidence="2">
    <location>
        <begin position="239"/>
        <end position="249"/>
    </location>
</feature>
<gene>
    <name evidence="3" type="primary">RKI1</name>
    <name evidence="3" type="ORF">TWF730_000743</name>
</gene>
<organism evidence="3 4">
    <name type="scientific">Orbilia blumenaviensis</name>
    <dbReference type="NCBI Taxonomy" id="1796055"/>
    <lineage>
        <taxon>Eukaryota</taxon>
        <taxon>Fungi</taxon>
        <taxon>Dikarya</taxon>
        <taxon>Ascomycota</taxon>
        <taxon>Pezizomycotina</taxon>
        <taxon>Orbiliomycetes</taxon>
        <taxon>Orbiliales</taxon>
        <taxon>Orbiliaceae</taxon>
        <taxon>Orbilia</taxon>
    </lineage>
</organism>
<feature type="coiled-coil region" evidence="1">
    <location>
        <begin position="142"/>
        <end position="185"/>
    </location>
</feature>
<feature type="compositionally biased region" description="Acidic residues" evidence="2">
    <location>
        <begin position="284"/>
        <end position="297"/>
    </location>
</feature>
<protein>
    <submittedName>
        <fullName evidence="3">Ribose-5-phosphate isomerase rki1</fullName>
    </submittedName>
</protein>
<dbReference type="EMBL" id="JAVHNS010000001">
    <property type="protein sequence ID" value="KAK6363304.1"/>
    <property type="molecule type" value="Genomic_DNA"/>
</dbReference>
<reference evidence="3 4" key="1">
    <citation type="submission" date="2019-10" db="EMBL/GenBank/DDBJ databases">
        <authorList>
            <person name="Palmer J.M."/>
        </authorList>
    </citation>
    <scope>NUCLEOTIDE SEQUENCE [LARGE SCALE GENOMIC DNA]</scope>
    <source>
        <strain evidence="3 4">TWF730</strain>
    </source>
</reference>
<sequence>MRPSKILRVARSDEKDESAVILHVQPTAATIPLNVSITATDGSEGYGLTLKDSKTKALKDSSSEQSDEDWKAVLRVVLLADAPPEELHLLNNIQLSALVKKDAIVVSVREDVGGIRRRLGILHFTPQDVEIELWDWLDRVCKEKDEAVVRSAKAEKEAAEARAKLDKLERQIQDLSSAKRKHEDALILQFQRLLNEKKKKIRELSRGQRSVAAPAADVSDEDEGEEEEPEGSKPKPKPRLAESKLTNKDKKGKAVISKTISGRKRKQEEEEEEEEEEKRKPLSEDDGDDNDDTGDEMVVDRDSLEEDSLKYRGGSIKFDPDAEDRQTTDDETLGGTTDDDDEEL</sequence>
<accession>A0AAV9VMJ4</accession>
<feature type="compositionally biased region" description="Acidic residues" evidence="2">
    <location>
        <begin position="329"/>
        <end position="344"/>
    </location>
</feature>
<keyword evidence="1" id="KW-0175">Coiled coil</keyword>
<evidence type="ECO:0000256" key="1">
    <source>
        <dbReference type="SAM" id="Coils"/>
    </source>
</evidence>
<feature type="compositionally biased region" description="Basic and acidic residues" evidence="2">
    <location>
        <begin position="318"/>
        <end position="328"/>
    </location>
</feature>
<dbReference type="PANTHER" id="PTHR42067">
    <property type="entry name" value="YALI0C15378P"/>
    <property type="match status" value="1"/>
</dbReference>
<keyword evidence="3" id="KW-0413">Isomerase</keyword>
<dbReference type="Proteomes" id="UP001373714">
    <property type="component" value="Unassembled WGS sequence"/>
</dbReference>
<dbReference type="SUPFAM" id="SSF58022">
    <property type="entry name" value="XRCC4, C-terminal oligomerization domain"/>
    <property type="match status" value="1"/>
</dbReference>
<feature type="region of interest" description="Disordered" evidence="2">
    <location>
        <begin position="203"/>
        <end position="344"/>
    </location>
</feature>
<proteinExistence type="predicted"/>
<feature type="compositionally biased region" description="Basic and acidic residues" evidence="2">
    <location>
        <begin position="298"/>
        <end position="310"/>
    </location>
</feature>
<dbReference type="GO" id="GO:0016853">
    <property type="term" value="F:isomerase activity"/>
    <property type="evidence" value="ECO:0007669"/>
    <property type="project" value="UniProtKB-KW"/>
</dbReference>